<evidence type="ECO:0000256" key="1">
    <source>
        <dbReference type="SAM" id="MobiDB-lite"/>
    </source>
</evidence>
<dbReference type="EMBL" id="EZ419843">
    <property type="protein sequence ID" value="ACZ28198.1"/>
    <property type="molecule type" value="mRNA"/>
</dbReference>
<feature type="region of interest" description="Disordered" evidence="1">
    <location>
        <begin position="49"/>
        <end position="75"/>
    </location>
</feature>
<accession>D1FPU3</accession>
<reference evidence="2" key="1">
    <citation type="submission" date="2009-10" db="EMBL/GenBank/DDBJ databases">
        <title>An Insight into the Sialotranscriptome of Simulium nigrimanum, a Black Fly Associated with Fogo Selvagem in South America.</title>
        <authorList>
            <person name="Ribeiro J.M.C."/>
            <person name="Valenzuela J.G."/>
            <person name="Pham V.M."/>
            <person name="Kleeman L."/>
            <person name="Barbian K.D."/>
            <person name="Favreau A.J."/>
            <person name="Eaton D.P."/>
            <person name="Aoki V."/>
            <person name="Hans-Filho G."/>
            <person name="Rivitti E.A."/>
            <person name="Diaz L.A."/>
        </authorList>
    </citation>
    <scope>NUCLEOTIDE SEQUENCE</scope>
    <source>
        <tissue evidence="2">Salivary glands</tissue>
    </source>
</reference>
<sequence length="107" mass="11771">MMCPIRKKSVSTKILLTLIVLMSLLVLLNAFSLKPALKSGVKGIKHIGKKPISSGTPRVPSVKARPVPKPLPSADLTKQNMDKVIEELKQVLAKRQKMKINLPKNLP</sequence>
<proteinExistence type="evidence at transcript level"/>
<protein>
    <submittedName>
        <fullName evidence="2">Hypothetical secreted peptide</fullName>
    </submittedName>
</protein>
<organism evidence="2">
    <name type="scientific">Simulium nigrimanum</name>
    <name type="common">Black fly</name>
    <dbReference type="NCBI Taxonomy" id="683695"/>
    <lineage>
        <taxon>Eukaryota</taxon>
        <taxon>Metazoa</taxon>
        <taxon>Ecdysozoa</taxon>
        <taxon>Arthropoda</taxon>
        <taxon>Hexapoda</taxon>
        <taxon>Insecta</taxon>
        <taxon>Pterygota</taxon>
        <taxon>Neoptera</taxon>
        <taxon>Endopterygota</taxon>
        <taxon>Diptera</taxon>
        <taxon>Nematocera</taxon>
        <taxon>Chironomoidea</taxon>
        <taxon>Simuliidae</taxon>
        <taxon>Simulium</taxon>
    </lineage>
</organism>
<dbReference type="AlphaFoldDB" id="D1FPU3"/>
<name>D1FPU3_SIMNI</name>
<evidence type="ECO:0000313" key="2">
    <source>
        <dbReference type="EMBL" id="ACZ28198.1"/>
    </source>
</evidence>